<dbReference type="Proteomes" id="UP000377595">
    <property type="component" value="Unassembled WGS sequence"/>
</dbReference>
<evidence type="ECO:0000313" key="2">
    <source>
        <dbReference type="EMBL" id="GES25737.1"/>
    </source>
</evidence>
<dbReference type="PANTHER" id="PTHR12110">
    <property type="entry name" value="HYDROXYPYRUVATE ISOMERASE"/>
    <property type="match status" value="1"/>
</dbReference>
<dbReference type="EMBL" id="BLAF01000072">
    <property type="protein sequence ID" value="GES25737.1"/>
    <property type="molecule type" value="Genomic_DNA"/>
</dbReference>
<proteinExistence type="predicted"/>
<reference evidence="2 3" key="1">
    <citation type="submission" date="2019-10" db="EMBL/GenBank/DDBJ databases">
        <title>Whole genome shotgun sequence of Acrocarpospora pleiomorpha NBRC 16267.</title>
        <authorList>
            <person name="Ichikawa N."/>
            <person name="Kimura A."/>
            <person name="Kitahashi Y."/>
            <person name="Komaki H."/>
            <person name="Oguchi A."/>
        </authorList>
    </citation>
    <scope>NUCLEOTIDE SEQUENCE [LARGE SCALE GENOMIC DNA]</scope>
    <source>
        <strain evidence="2 3">NBRC 16267</strain>
    </source>
</reference>
<organism evidence="2 3">
    <name type="scientific">Acrocarpospora pleiomorpha</name>
    <dbReference type="NCBI Taxonomy" id="90975"/>
    <lineage>
        <taxon>Bacteria</taxon>
        <taxon>Bacillati</taxon>
        <taxon>Actinomycetota</taxon>
        <taxon>Actinomycetes</taxon>
        <taxon>Streptosporangiales</taxon>
        <taxon>Streptosporangiaceae</taxon>
        <taxon>Acrocarpospora</taxon>
    </lineage>
</organism>
<dbReference type="PROSITE" id="PS51318">
    <property type="entry name" value="TAT"/>
    <property type="match status" value="1"/>
</dbReference>
<dbReference type="InterPro" id="IPR006311">
    <property type="entry name" value="TAT_signal"/>
</dbReference>
<dbReference type="RefSeq" id="WP_218038788.1">
    <property type="nucleotide sequence ID" value="NZ_BAAAHM010000001.1"/>
</dbReference>
<evidence type="ECO:0000259" key="1">
    <source>
        <dbReference type="Pfam" id="PF01261"/>
    </source>
</evidence>
<keyword evidence="3" id="KW-1185">Reference proteome</keyword>
<dbReference type="InterPro" id="IPR036237">
    <property type="entry name" value="Xyl_isomerase-like_sf"/>
</dbReference>
<protein>
    <recommendedName>
        <fullName evidence="1">Xylose isomerase-like TIM barrel domain-containing protein</fullName>
    </recommendedName>
</protein>
<sequence length="383" mass="42420">MSDTHAREDSLRRSLGLNRRQFMAATTGMAAAAAIPLALPGAAQADPAPVRDERSALVPASQRGIILYTVRDAISRNPLTSPLPSGFRKVFEALSAIGYAQVEFAGYTQNANSEGGANLETVEGAQLLRTWLDDNGLKAQGNHGFIPGSWPLSQADLDRFQRTLEIANIIGMQHIGTGSDPTSSNFKADWDVAIEKWHALGQLAQAAGLKLYTHNHDAAYNFLLDSGPLDAQGRPTRSSGIRKLEYFLSQTDKHLIFLEMDLFWAHVAQYKHTLFTAPDGSVQTDIFDPFTLVRDNQKRYPLFHVKDGKLNPATANGYDMVPFGTGDIGYKEFFNRVKIRDKHHPMYEQDNAPGGTANPAQSLDFARLSYENWAAMKEDRFYE</sequence>
<dbReference type="Pfam" id="PF01261">
    <property type="entry name" value="AP_endonuc_2"/>
    <property type="match status" value="1"/>
</dbReference>
<comment type="caution">
    <text evidence="2">The sequence shown here is derived from an EMBL/GenBank/DDBJ whole genome shotgun (WGS) entry which is preliminary data.</text>
</comment>
<dbReference type="SUPFAM" id="SSF51658">
    <property type="entry name" value="Xylose isomerase-like"/>
    <property type="match status" value="1"/>
</dbReference>
<dbReference type="InterPro" id="IPR013022">
    <property type="entry name" value="Xyl_isomerase-like_TIM-brl"/>
</dbReference>
<evidence type="ECO:0000313" key="3">
    <source>
        <dbReference type="Proteomes" id="UP000377595"/>
    </source>
</evidence>
<accession>A0A5M3XX72</accession>
<gene>
    <name evidence="2" type="ORF">Aple_086360</name>
</gene>
<dbReference type="InterPro" id="IPR050312">
    <property type="entry name" value="IolE/XylAMocC-like"/>
</dbReference>
<name>A0A5M3XX72_9ACTN</name>
<dbReference type="PANTHER" id="PTHR12110:SF41">
    <property type="entry name" value="INOSOSE DEHYDRATASE"/>
    <property type="match status" value="1"/>
</dbReference>
<feature type="domain" description="Xylose isomerase-like TIM barrel" evidence="1">
    <location>
        <begin position="91"/>
        <end position="341"/>
    </location>
</feature>
<dbReference type="Gene3D" id="3.20.20.150">
    <property type="entry name" value="Divalent-metal-dependent TIM barrel enzymes"/>
    <property type="match status" value="1"/>
</dbReference>
<dbReference type="AlphaFoldDB" id="A0A5M3XX72"/>